<dbReference type="Proteomes" id="UP001149813">
    <property type="component" value="Unassembled WGS sequence"/>
</dbReference>
<organism evidence="7 8">
    <name type="scientific">Coemansia erecta</name>
    <dbReference type="NCBI Taxonomy" id="147472"/>
    <lineage>
        <taxon>Eukaryota</taxon>
        <taxon>Fungi</taxon>
        <taxon>Fungi incertae sedis</taxon>
        <taxon>Zoopagomycota</taxon>
        <taxon>Kickxellomycotina</taxon>
        <taxon>Kickxellomycetes</taxon>
        <taxon>Kickxellales</taxon>
        <taxon>Kickxellaceae</taxon>
        <taxon>Coemansia</taxon>
    </lineage>
</organism>
<keyword evidence="6" id="KW-0503">Monooxygenase</keyword>
<dbReference type="InterPro" id="IPR001128">
    <property type="entry name" value="Cyt_P450"/>
</dbReference>
<keyword evidence="2 5" id="KW-0479">Metal-binding</keyword>
<evidence type="ECO:0000256" key="3">
    <source>
        <dbReference type="ARBA" id="ARBA00023002"/>
    </source>
</evidence>
<dbReference type="OrthoDB" id="1470350at2759"/>
<keyword evidence="3 6" id="KW-0560">Oxidoreductase</keyword>
<dbReference type="InterPro" id="IPR036396">
    <property type="entry name" value="Cyt_P450_sf"/>
</dbReference>
<dbReference type="GO" id="GO:0005506">
    <property type="term" value="F:iron ion binding"/>
    <property type="evidence" value="ECO:0007669"/>
    <property type="project" value="InterPro"/>
</dbReference>
<gene>
    <name evidence="7" type="ORF">LPJ53_002182</name>
</gene>
<keyword evidence="5 6" id="KW-0349">Heme</keyword>
<dbReference type="InterPro" id="IPR002401">
    <property type="entry name" value="Cyt_P450_E_grp-I"/>
</dbReference>
<dbReference type="PROSITE" id="PS00086">
    <property type="entry name" value="CYTOCHROME_P450"/>
    <property type="match status" value="1"/>
</dbReference>
<proteinExistence type="inferred from homology"/>
<accession>A0A9W8CS33</accession>
<dbReference type="Pfam" id="PF00067">
    <property type="entry name" value="p450"/>
    <property type="match status" value="1"/>
</dbReference>
<evidence type="ECO:0000256" key="4">
    <source>
        <dbReference type="ARBA" id="ARBA00023004"/>
    </source>
</evidence>
<evidence type="ECO:0000313" key="8">
    <source>
        <dbReference type="Proteomes" id="UP001149813"/>
    </source>
</evidence>
<dbReference type="InterPro" id="IPR017972">
    <property type="entry name" value="Cyt_P450_CS"/>
</dbReference>
<comment type="caution">
    <text evidence="7">The sequence shown here is derived from an EMBL/GenBank/DDBJ whole genome shotgun (WGS) entry which is preliminary data.</text>
</comment>
<evidence type="ECO:0008006" key="9">
    <source>
        <dbReference type="Google" id="ProtNLM"/>
    </source>
</evidence>
<sequence length="522" mass="59270">MNTPDSSSGISGLLWGLVRPLSLCCGLSAYFAWKVFYALYLSPLRNVPGSFWTRISYLPMFYHDIRGTEPEFMNYHANKYGSVFVMEPKKIAVCDPEDCLIVLGSHSFLKDHHYSNVEFIEPNMFLTRDPELNKQRRRQVGPVLSLSSLKRMEPQILEAGPKQLCDKWDRDIQNAAGSQGVARVCYHSDFTLMTFDVISSLGFGQSHRSLTTGDKKIVNWVNRTFTLIFLQAVLPIVKTRLFKSIFAKSLYNDVDEFIALGTRAISDRKQLLSTLSSDEGKPKDMLQSFIDAEDPESKIRMTSEQVSAETIISLLAGSDTSSNTLSWTIHLLLMHPEYYQRAVSEVRQVFDRDHLIVYSEAKINLPFLDACIYESMRLMPVSSNLARCMPRGGVVLGGYFIPENHTCSVSINAANRNSRVWKNPMKYLPERFIKDDAKKRMVLTFSAGVRVCPGRNLALMEIFTTLANLLNRYDLKLPEDSLFTPEKIDKNGNPVLMPYRTAATCVPKFPERDCVVLISKRK</sequence>
<comment type="cofactor">
    <cofactor evidence="1 5">
        <name>heme</name>
        <dbReference type="ChEBI" id="CHEBI:30413"/>
    </cofactor>
</comment>
<dbReference type="Gene3D" id="1.10.630.10">
    <property type="entry name" value="Cytochrome P450"/>
    <property type="match status" value="1"/>
</dbReference>
<dbReference type="GO" id="GO:0016705">
    <property type="term" value="F:oxidoreductase activity, acting on paired donors, with incorporation or reduction of molecular oxygen"/>
    <property type="evidence" value="ECO:0007669"/>
    <property type="project" value="InterPro"/>
</dbReference>
<dbReference type="EMBL" id="JANBOJ010000065">
    <property type="protein sequence ID" value="KAJ1723474.1"/>
    <property type="molecule type" value="Genomic_DNA"/>
</dbReference>
<keyword evidence="4 5" id="KW-0408">Iron</keyword>
<evidence type="ECO:0000313" key="7">
    <source>
        <dbReference type="EMBL" id="KAJ1723474.1"/>
    </source>
</evidence>
<evidence type="ECO:0000256" key="1">
    <source>
        <dbReference type="ARBA" id="ARBA00001971"/>
    </source>
</evidence>
<name>A0A9W8CS33_9FUNG</name>
<protein>
    <recommendedName>
        <fullName evidence="9">Cytochrome P450</fullName>
    </recommendedName>
</protein>
<dbReference type="SUPFAM" id="SSF48264">
    <property type="entry name" value="Cytochrome P450"/>
    <property type="match status" value="1"/>
</dbReference>
<reference evidence="7" key="1">
    <citation type="submission" date="2022-07" db="EMBL/GenBank/DDBJ databases">
        <title>Phylogenomic reconstructions and comparative analyses of Kickxellomycotina fungi.</title>
        <authorList>
            <person name="Reynolds N.K."/>
            <person name="Stajich J.E."/>
            <person name="Barry K."/>
            <person name="Grigoriev I.V."/>
            <person name="Crous P."/>
            <person name="Smith M.E."/>
        </authorList>
    </citation>
    <scope>NUCLEOTIDE SEQUENCE</scope>
    <source>
        <strain evidence="7">NBRC 32514</strain>
    </source>
</reference>
<dbReference type="PANTHER" id="PTHR24305:SF235">
    <property type="entry name" value="CYTOCHROME P450 MONOOXYGENASE APDB-RELATED"/>
    <property type="match status" value="1"/>
</dbReference>
<comment type="similarity">
    <text evidence="6">Belongs to the cytochrome P450 family.</text>
</comment>
<keyword evidence="8" id="KW-1185">Reference proteome</keyword>
<dbReference type="PRINTS" id="PR00463">
    <property type="entry name" value="EP450I"/>
</dbReference>
<evidence type="ECO:0000256" key="2">
    <source>
        <dbReference type="ARBA" id="ARBA00022723"/>
    </source>
</evidence>
<dbReference type="GO" id="GO:0020037">
    <property type="term" value="F:heme binding"/>
    <property type="evidence" value="ECO:0007669"/>
    <property type="project" value="InterPro"/>
</dbReference>
<evidence type="ECO:0000256" key="5">
    <source>
        <dbReference type="PIRSR" id="PIRSR602401-1"/>
    </source>
</evidence>
<evidence type="ECO:0000256" key="6">
    <source>
        <dbReference type="RuleBase" id="RU000461"/>
    </source>
</evidence>
<dbReference type="GO" id="GO:0044550">
    <property type="term" value="P:secondary metabolite biosynthetic process"/>
    <property type="evidence" value="ECO:0007669"/>
    <property type="project" value="UniProtKB-ARBA"/>
</dbReference>
<feature type="binding site" description="axial binding residue" evidence="5">
    <location>
        <position position="452"/>
    </location>
    <ligand>
        <name>heme</name>
        <dbReference type="ChEBI" id="CHEBI:30413"/>
    </ligand>
    <ligandPart>
        <name>Fe</name>
        <dbReference type="ChEBI" id="CHEBI:18248"/>
    </ligandPart>
</feature>
<dbReference type="PANTHER" id="PTHR24305">
    <property type="entry name" value="CYTOCHROME P450"/>
    <property type="match status" value="1"/>
</dbReference>
<dbReference type="GO" id="GO:0004497">
    <property type="term" value="F:monooxygenase activity"/>
    <property type="evidence" value="ECO:0007669"/>
    <property type="project" value="UniProtKB-KW"/>
</dbReference>
<dbReference type="InterPro" id="IPR050121">
    <property type="entry name" value="Cytochrome_P450_monoxygenase"/>
</dbReference>
<dbReference type="PRINTS" id="PR00385">
    <property type="entry name" value="P450"/>
</dbReference>
<dbReference type="AlphaFoldDB" id="A0A9W8CS33"/>